<keyword evidence="4" id="KW-1185">Reference proteome</keyword>
<sequence length="270" mass="27773">MNSKWRAPACYLGVGILCALYLSIVPGVRFTDVCAGAGLGAAVMWAINEWETGKWNVPLPVQPALAAVFAQPLAQPALAGEAAAFQAMASAAAPIAAVALPVAAVPPPAEAVAPPPPALPDPEPRERVDAGAATPEKMEKWEIDEKEPSWDPTALAETWAKLRAELSINRPQRPAVAPDLPRTAQLARNAPTTRPIATTSGAKPAASSGASPSQTGYTLGSLGKAGGSPVLNRLAGSAASQPPARKVASAASEPARQPPAFLRPSTFRPR</sequence>
<dbReference type="Proteomes" id="UP000006633">
    <property type="component" value="Chromosome"/>
</dbReference>
<dbReference type="EMBL" id="CP002026">
    <property type="protein sequence ID" value="ADH88731.1"/>
    <property type="molecule type" value="Genomic_DNA"/>
</dbReference>
<feature type="compositionally biased region" description="Basic and acidic residues" evidence="1">
    <location>
        <begin position="136"/>
        <end position="149"/>
    </location>
</feature>
<dbReference type="KEGG" id="sno:Snov_1421"/>
<keyword evidence="2" id="KW-0812">Transmembrane</keyword>
<feature type="compositionally biased region" description="Pro residues" evidence="1">
    <location>
        <begin position="109"/>
        <end position="121"/>
    </location>
</feature>
<reference evidence="3 4" key="1">
    <citation type="journal article" date="2012" name="Stand. Genomic Sci.">
        <title>Complete genome sequence of the facultatively chemolithoautotrophic and methylotrophic alpha Proteobacterium Starkeya novella type strain (ATCC 8093(T)).</title>
        <authorList>
            <person name="Kappler U."/>
            <person name="Davenport K."/>
            <person name="Beatson S."/>
            <person name="Lucas S."/>
            <person name="Lapidus A."/>
            <person name="Copeland A."/>
            <person name="Berry K.W."/>
            <person name="Glavina Del Rio T."/>
            <person name="Hammon N."/>
            <person name="Dalin E."/>
            <person name="Tice H."/>
            <person name="Pitluck S."/>
            <person name="Richardson P."/>
            <person name="Bruce D."/>
            <person name="Goodwin L.A."/>
            <person name="Han C."/>
            <person name="Tapia R."/>
            <person name="Detter J.C."/>
            <person name="Chang Y.J."/>
            <person name="Jeffries C.D."/>
            <person name="Land M."/>
            <person name="Hauser L."/>
            <person name="Kyrpides N.C."/>
            <person name="Goker M."/>
            <person name="Ivanova N."/>
            <person name="Klenk H.P."/>
            <person name="Woyke T."/>
        </authorList>
    </citation>
    <scope>NUCLEOTIDE SEQUENCE [LARGE SCALE GENOMIC DNA]</scope>
    <source>
        <strain evidence="4">ATCC 8093 / DSM 506 / JCM 20403 / CCM 1077 / IAM 12100 / NBRC 12443 / NCIMB 10456</strain>
    </source>
</reference>
<dbReference type="OrthoDB" id="8445748at2"/>
<organism evidence="3 4">
    <name type="scientific">Ancylobacter novellus (strain ATCC 8093 / DSM 506 / JCM 20403 / CCM 1077 / IAM 12100 / NBRC 12443 / NCIMB 10456)</name>
    <name type="common">Starkeya novella</name>
    <dbReference type="NCBI Taxonomy" id="639283"/>
    <lineage>
        <taxon>Bacteria</taxon>
        <taxon>Pseudomonadati</taxon>
        <taxon>Pseudomonadota</taxon>
        <taxon>Alphaproteobacteria</taxon>
        <taxon>Hyphomicrobiales</taxon>
        <taxon>Xanthobacteraceae</taxon>
        <taxon>Ancylobacter</taxon>
    </lineage>
</organism>
<gene>
    <name evidence="3" type="ordered locus">Snov_1421</name>
</gene>
<name>D7A926_ANCN5</name>
<accession>D7A926</accession>
<evidence type="ECO:0000313" key="4">
    <source>
        <dbReference type="Proteomes" id="UP000006633"/>
    </source>
</evidence>
<feature type="transmembrane region" description="Helical" evidence="2">
    <location>
        <begin position="7"/>
        <end position="24"/>
    </location>
</feature>
<feature type="compositionally biased region" description="Low complexity" evidence="1">
    <location>
        <begin position="197"/>
        <end position="213"/>
    </location>
</feature>
<evidence type="ECO:0000256" key="1">
    <source>
        <dbReference type="SAM" id="MobiDB-lite"/>
    </source>
</evidence>
<feature type="region of interest" description="Disordered" evidence="1">
    <location>
        <begin position="171"/>
        <end position="270"/>
    </location>
</feature>
<keyword evidence="2" id="KW-1133">Transmembrane helix</keyword>
<evidence type="ECO:0000313" key="3">
    <source>
        <dbReference type="EMBL" id="ADH88731.1"/>
    </source>
</evidence>
<dbReference type="eggNOG" id="ENOG5032FHZ">
    <property type="taxonomic scope" value="Bacteria"/>
</dbReference>
<dbReference type="AlphaFoldDB" id="D7A926"/>
<dbReference type="HOGENOM" id="CLU_1030199_0_0_5"/>
<dbReference type="RefSeq" id="WP_013166236.1">
    <property type="nucleotide sequence ID" value="NC_014217.1"/>
</dbReference>
<keyword evidence="2" id="KW-0472">Membrane</keyword>
<protein>
    <submittedName>
        <fullName evidence="3">Uncharacterized protein</fullName>
    </submittedName>
</protein>
<proteinExistence type="predicted"/>
<feature type="region of interest" description="Disordered" evidence="1">
    <location>
        <begin position="109"/>
        <end position="151"/>
    </location>
</feature>
<evidence type="ECO:0000256" key="2">
    <source>
        <dbReference type="SAM" id="Phobius"/>
    </source>
</evidence>